<comment type="caution">
    <text evidence="2">The sequence shown here is derived from an EMBL/GenBank/DDBJ whole genome shotgun (WGS) entry which is preliminary data.</text>
</comment>
<keyword evidence="1" id="KW-1133">Transmembrane helix</keyword>
<keyword evidence="1" id="KW-0812">Transmembrane</keyword>
<dbReference type="EMBL" id="PYGA01000005">
    <property type="protein sequence ID" value="PSK98505.1"/>
    <property type="molecule type" value="Genomic_DNA"/>
</dbReference>
<evidence type="ECO:0000256" key="1">
    <source>
        <dbReference type="SAM" id="Phobius"/>
    </source>
</evidence>
<organism evidence="2 3">
    <name type="scientific">Murinocardiopsis flavida</name>
    <dbReference type="NCBI Taxonomy" id="645275"/>
    <lineage>
        <taxon>Bacteria</taxon>
        <taxon>Bacillati</taxon>
        <taxon>Actinomycetota</taxon>
        <taxon>Actinomycetes</taxon>
        <taxon>Streptosporangiales</taxon>
        <taxon>Nocardiopsidaceae</taxon>
        <taxon>Murinocardiopsis</taxon>
    </lineage>
</organism>
<feature type="transmembrane region" description="Helical" evidence="1">
    <location>
        <begin position="7"/>
        <end position="25"/>
    </location>
</feature>
<sequence length="121" mass="12930">MVQGLTTTIELVSLAIAAWCLVSTFRDRPMVVPHLVAMAVLELLLIAQVVVSITMLVGGARPPDTATFVAYLATAALVPPACAVWGFMDRSRWGPAVIAFACLILPVLMVRLEQLWSPGIG</sequence>
<proteinExistence type="predicted"/>
<gene>
    <name evidence="2" type="ORF">CLV63_105179</name>
</gene>
<evidence type="ECO:0008006" key="4">
    <source>
        <dbReference type="Google" id="ProtNLM"/>
    </source>
</evidence>
<evidence type="ECO:0000313" key="3">
    <source>
        <dbReference type="Proteomes" id="UP000240542"/>
    </source>
</evidence>
<feature type="transmembrane region" description="Helical" evidence="1">
    <location>
        <begin position="68"/>
        <end position="87"/>
    </location>
</feature>
<feature type="transmembrane region" description="Helical" evidence="1">
    <location>
        <begin position="93"/>
        <end position="112"/>
    </location>
</feature>
<evidence type="ECO:0000313" key="2">
    <source>
        <dbReference type="EMBL" id="PSK98505.1"/>
    </source>
</evidence>
<dbReference type="AlphaFoldDB" id="A0A2P8DMS1"/>
<accession>A0A2P8DMS1</accession>
<feature type="transmembrane region" description="Helical" evidence="1">
    <location>
        <begin position="31"/>
        <end position="56"/>
    </location>
</feature>
<keyword evidence="1" id="KW-0472">Membrane</keyword>
<name>A0A2P8DMS1_9ACTN</name>
<reference evidence="2 3" key="1">
    <citation type="submission" date="2018-03" db="EMBL/GenBank/DDBJ databases">
        <title>Genomic Encyclopedia of Archaeal and Bacterial Type Strains, Phase II (KMG-II): from individual species to whole genera.</title>
        <authorList>
            <person name="Goeker M."/>
        </authorList>
    </citation>
    <scope>NUCLEOTIDE SEQUENCE [LARGE SCALE GENOMIC DNA]</scope>
    <source>
        <strain evidence="2 3">DSM 45312</strain>
    </source>
</reference>
<dbReference type="Proteomes" id="UP000240542">
    <property type="component" value="Unassembled WGS sequence"/>
</dbReference>
<keyword evidence="3" id="KW-1185">Reference proteome</keyword>
<protein>
    <recommendedName>
        <fullName evidence="4">Integral membrane protein</fullName>
    </recommendedName>
</protein>
<dbReference type="RefSeq" id="WP_106582583.1">
    <property type="nucleotide sequence ID" value="NZ_PYGA01000005.1"/>
</dbReference>
<dbReference type="OrthoDB" id="3828660at2"/>